<feature type="transmembrane region" description="Helical" evidence="1">
    <location>
        <begin position="48"/>
        <end position="68"/>
    </location>
</feature>
<dbReference type="RefSeq" id="WP_014102170.1">
    <property type="nucleotide sequence ID" value="NC_016026.1"/>
</dbReference>
<dbReference type="HOGENOM" id="CLU_2193888_0_0_5"/>
<evidence type="ECO:0000313" key="3">
    <source>
        <dbReference type="Proteomes" id="UP000009286"/>
    </source>
</evidence>
<dbReference type="STRING" id="856793.MICA_611"/>
<keyword evidence="1" id="KW-0812">Transmembrane</keyword>
<keyword evidence="1" id="KW-1133">Transmembrane helix</keyword>
<sequence>MDDIAIDKNRNLRLSLLAFFGPFLVLLCDGMFASVFKFSLLFNGLEKVGVSDGSLLILCFVPSVIAVFRMEIGLAMKLAGLLLGGLVISPFLFVAVLMAGCLFGGRCF</sequence>
<accession>G2KN15</accession>
<proteinExistence type="predicted"/>
<name>G2KN15_MICAA</name>
<dbReference type="EMBL" id="CP002382">
    <property type="protein sequence ID" value="AEP08947.1"/>
    <property type="molecule type" value="Genomic_DNA"/>
</dbReference>
<keyword evidence="3" id="KW-1185">Reference proteome</keyword>
<organism evidence="2 3">
    <name type="scientific">Micavibrio aeruginosavorus (strain ARL-13)</name>
    <dbReference type="NCBI Taxonomy" id="856793"/>
    <lineage>
        <taxon>Bacteria</taxon>
        <taxon>Pseudomonadati</taxon>
        <taxon>Bdellovibrionota</taxon>
        <taxon>Bdellovibrionia</taxon>
        <taxon>Bdellovibrionales</taxon>
        <taxon>Pseudobdellovibrionaceae</taxon>
        <taxon>Micavibrio</taxon>
    </lineage>
</organism>
<keyword evidence="1" id="KW-0472">Membrane</keyword>
<dbReference type="KEGG" id="mai:MICA_611"/>
<evidence type="ECO:0000256" key="1">
    <source>
        <dbReference type="SAM" id="Phobius"/>
    </source>
</evidence>
<feature type="transmembrane region" description="Helical" evidence="1">
    <location>
        <begin position="80"/>
        <end position="105"/>
    </location>
</feature>
<dbReference type="AlphaFoldDB" id="G2KN15"/>
<evidence type="ECO:0000313" key="2">
    <source>
        <dbReference type="EMBL" id="AEP08947.1"/>
    </source>
</evidence>
<reference evidence="2 3" key="1">
    <citation type="journal article" date="2011" name="BMC Genomics">
        <title>Genomic insights into an obligate epibiotic bacterial predator: Micavibrio aeruginosavorus ARL-13.</title>
        <authorList>
            <person name="Wang Z."/>
            <person name="Kadouri D."/>
            <person name="Wu M."/>
        </authorList>
    </citation>
    <scope>NUCLEOTIDE SEQUENCE [LARGE SCALE GENOMIC DNA]</scope>
    <source>
        <strain evidence="2 3">ARL-13</strain>
    </source>
</reference>
<feature type="transmembrane region" description="Helical" evidence="1">
    <location>
        <begin position="12"/>
        <end position="36"/>
    </location>
</feature>
<gene>
    <name evidence="2" type="ordered locus">MICA_611</name>
</gene>
<protein>
    <submittedName>
        <fullName evidence="2">Putative membrane protein</fullName>
    </submittedName>
</protein>
<dbReference type="Proteomes" id="UP000009286">
    <property type="component" value="Chromosome"/>
</dbReference>